<dbReference type="Proteomes" id="UP000264883">
    <property type="component" value="Chromosome"/>
</dbReference>
<reference evidence="1 2" key="1">
    <citation type="submission" date="2016-08" db="EMBL/GenBank/DDBJ databases">
        <title>Complete Genome Sequence Of The Indigo Reducing Clostridium isatidis DSM15098.</title>
        <authorList>
            <person name="Little G.T."/>
            <person name="Minton N.P."/>
        </authorList>
    </citation>
    <scope>NUCLEOTIDE SEQUENCE [LARGE SCALE GENOMIC DNA]</scope>
    <source>
        <strain evidence="1 2">DSM 15098</strain>
    </source>
</reference>
<dbReference type="RefSeq" id="WP_119865334.1">
    <property type="nucleotide sequence ID" value="NZ_CP016786.1"/>
</dbReference>
<dbReference type="OrthoDB" id="1751102at2"/>
<protein>
    <submittedName>
        <fullName evidence="1">DUF3785 domain-containing protein</fullName>
    </submittedName>
</protein>
<dbReference type="EMBL" id="CP016786">
    <property type="protein sequence ID" value="ASW43197.1"/>
    <property type="molecule type" value="Genomic_DNA"/>
</dbReference>
<organism evidence="1 2">
    <name type="scientific">Clostridium isatidis</name>
    <dbReference type="NCBI Taxonomy" id="182773"/>
    <lineage>
        <taxon>Bacteria</taxon>
        <taxon>Bacillati</taxon>
        <taxon>Bacillota</taxon>
        <taxon>Clostridia</taxon>
        <taxon>Eubacteriales</taxon>
        <taxon>Clostridiaceae</taxon>
        <taxon>Clostridium</taxon>
    </lineage>
</organism>
<accession>A0A343JCD9</accession>
<proteinExistence type="predicted"/>
<evidence type="ECO:0000313" key="1">
    <source>
        <dbReference type="EMBL" id="ASW43197.1"/>
    </source>
</evidence>
<name>A0A343JCD9_9CLOT</name>
<dbReference type="AlphaFoldDB" id="A0A343JCD9"/>
<gene>
    <name evidence="1" type="ORF">BEN51_06800</name>
</gene>
<dbReference type="Pfam" id="PF12653">
    <property type="entry name" value="DUF3785"/>
    <property type="match status" value="1"/>
</dbReference>
<keyword evidence="2" id="KW-1185">Reference proteome</keyword>
<dbReference type="KEGG" id="cia:BEN51_06800"/>
<sequence length="138" mass="16573">MDYKFIFEGKEYILGEENLEYFANDENKPLEGIDYKKVLEILNKSDEVDFQKAYYENCCSKCRWGKEEKKKVFDFLEFYFYVYGKNNKYITSSIDGEYDKKSFTRLNREGIVDKSYLLTIIVCRKCGTYSIEIEEFEV</sequence>
<dbReference type="InterPro" id="IPR024210">
    <property type="entry name" value="DUF3785"/>
</dbReference>
<evidence type="ECO:0000313" key="2">
    <source>
        <dbReference type="Proteomes" id="UP000264883"/>
    </source>
</evidence>